<dbReference type="Gene3D" id="3.30.40.10">
    <property type="entry name" value="Zinc/RING finger domain, C3HC4 (zinc finger)"/>
    <property type="match status" value="1"/>
</dbReference>
<keyword evidence="5" id="KW-0539">Nucleus</keyword>
<dbReference type="Proteomes" id="UP001610446">
    <property type="component" value="Unassembled WGS sequence"/>
</dbReference>
<evidence type="ECO:0000259" key="8">
    <source>
        <dbReference type="PROSITE" id="PS50016"/>
    </source>
</evidence>
<feature type="compositionally biased region" description="Acidic residues" evidence="7">
    <location>
        <begin position="480"/>
        <end position="498"/>
    </location>
</feature>
<dbReference type="SMART" id="SM00249">
    <property type="entry name" value="PHD"/>
    <property type="match status" value="1"/>
</dbReference>
<feature type="compositionally biased region" description="Polar residues" evidence="7">
    <location>
        <begin position="428"/>
        <end position="438"/>
    </location>
</feature>
<evidence type="ECO:0000256" key="7">
    <source>
        <dbReference type="SAM" id="MobiDB-lite"/>
    </source>
</evidence>
<dbReference type="InterPro" id="IPR019786">
    <property type="entry name" value="Zinc_finger_PHD-type_CS"/>
</dbReference>
<keyword evidence="10" id="KW-1185">Reference proteome</keyword>
<evidence type="ECO:0000256" key="4">
    <source>
        <dbReference type="ARBA" id="ARBA00022833"/>
    </source>
</evidence>
<evidence type="ECO:0000313" key="10">
    <source>
        <dbReference type="Proteomes" id="UP001610446"/>
    </source>
</evidence>
<dbReference type="InterPro" id="IPR037869">
    <property type="entry name" value="Spp1/CFP1"/>
</dbReference>
<dbReference type="Pfam" id="PF00628">
    <property type="entry name" value="PHD"/>
    <property type="match status" value="1"/>
</dbReference>
<evidence type="ECO:0000313" key="9">
    <source>
        <dbReference type="EMBL" id="KAL2850770.1"/>
    </source>
</evidence>
<evidence type="ECO:0000256" key="5">
    <source>
        <dbReference type="ARBA" id="ARBA00023242"/>
    </source>
</evidence>
<feature type="region of interest" description="Disordered" evidence="7">
    <location>
        <begin position="791"/>
        <end position="818"/>
    </location>
</feature>
<feature type="compositionally biased region" description="Polar residues" evidence="7">
    <location>
        <begin position="375"/>
        <end position="396"/>
    </location>
</feature>
<proteinExistence type="predicted"/>
<feature type="region of interest" description="Disordered" evidence="7">
    <location>
        <begin position="351"/>
        <end position="498"/>
    </location>
</feature>
<dbReference type="EMBL" id="JBFXLU010000034">
    <property type="protein sequence ID" value="KAL2850770.1"/>
    <property type="molecule type" value="Genomic_DNA"/>
</dbReference>
<evidence type="ECO:0000256" key="6">
    <source>
        <dbReference type="PROSITE-ProRule" id="PRU00146"/>
    </source>
</evidence>
<organism evidence="9 10">
    <name type="scientific">Aspergillus pseudoustus</name>
    <dbReference type="NCBI Taxonomy" id="1810923"/>
    <lineage>
        <taxon>Eukaryota</taxon>
        <taxon>Fungi</taxon>
        <taxon>Dikarya</taxon>
        <taxon>Ascomycota</taxon>
        <taxon>Pezizomycotina</taxon>
        <taxon>Eurotiomycetes</taxon>
        <taxon>Eurotiomycetidae</taxon>
        <taxon>Eurotiales</taxon>
        <taxon>Aspergillaceae</taxon>
        <taxon>Aspergillus</taxon>
        <taxon>Aspergillus subgen. Nidulantes</taxon>
    </lineage>
</organism>
<comment type="caution">
    <text evidence="9">The sequence shown here is derived from an EMBL/GenBank/DDBJ whole genome shotgun (WGS) entry which is preliminary data.</text>
</comment>
<dbReference type="PROSITE" id="PS01359">
    <property type="entry name" value="ZF_PHD_1"/>
    <property type="match status" value="1"/>
</dbReference>
<comment type="subcellular location">
    <subcellularLocation>
        <location evidence="1">Nucleus</location>
    </subcellularLocation>
</comment>
<dbReference type="InterPro" id="IPR011009">
    <property type="entry name" value="Kinase-like_dom_sf"/>
</dbReference>
<evidence type="ECO:0000256" key="1">
    <source>
        <dbReference type="ARBA" id="ARBA00004123"/>
    </source>
</evidence>
<keyword evidence="3 6" id="KW-0863">Zinc-finger</keyword>
<evidence type="ECO:0000256" key="2">
    <source>
        <dbReference type="ARBA" id="ARBA00022723"/>
    </source>
</evidence>
<reference evidence="9 10" key="1">
    <citation type="submission" date="2024-07" db="EMBL/GenBank/DDBJ databases">
        <title>Section-level genome sequencing and comparative genomics of Aspergillus sections Usti and Cavernicolus.</title>
        <authorList>
            <consortium name="Lawrence Berkeley National Laboratory"/>
            <person name="Nybo J.L."/>
            <person name="Vesth T.C."/>
            <person name="Theobald S."/>
            <person name="Frisvad J.C."/>
            <person name="Larsen T.O."/>
            <person name="Kjaerboelling I."/>
            <person name="Rothschild-Mancinelli K."/>
            <person name="Lyhne E.K."/>
            <person name="Kogle M.E."/>
            <person name="Barry K."/>
            <person name="Clum A."/>
            <person name="Na H."/>
            <person name="Ledsgaard L."/>
            <person name="Lin J."/>
            <person name="Lipzen A."/>
            <person name="Kuo A."/>
            <person name="Riley R."/>
            <person name="Mondo S."/>
            <person name="Labutti K."/>
            <person name="Haridas S."/>
            <person name="Pangalinan J."/>
            <person name="Salamov A.A."/>
            <person name="Simmons B.A."/>
            <person name="Magnuson J.K."/>
            <person name="Chen J."/>
            <person name="Drula E."/>
            <person name="Henrissat B."/>
            <person name="Wiebenga A."/>
            <person name="Lubbers R.J."/>
            <person name="Gomes A.C."/>
            <person name="Makela M.R."/>
            <person name="Stajich J."/>
            <person name="Grigoriev I.V."/>
            <person name="Mortensen U.H."/>
            <person name="De Vries R.P."/>
            <person name="Baker S.E."/>
            <person name="Andersen M.R."/>
        </authorList>
    </citation>
    <scope>NUCLEOTIDE SEQUENCE [LARGE SCALE GENOMIC DNA]</scope>
    <source>
        <strain evidence="9 10">CBS 123904</strain>
    </source>
</reference>
<name>A0ABR4KER1_9EURO</name>
<dbReference type="InterPro" id="IPR001965">
    <property type="entry name" value="Znf_PHD"/>
</dbReference>
<protein>
    <recommendedName>
        <fullName evidence="8">PHD-type domain-containing protein</fullName>
    </recommendedName>
</protein>
<dbReference type="InterPro" id="IPR011011">
    <property type="entry name" value="Znf_FYVE_PHD"/>
</dbReference>
<gene>
    <name evidence="9" type="ORF">BJY01DRAFT_126216</name>
</gene>
<dbReference type="PANTHER" id="PTHR46174:SF1">
    <property type="entry name" value="CXXC-TYPE ZINC FINGER PROTEIN 1"/>
    <property type="match status" value="1"/>
</dbReference>
<keyword evidence="2" id="KW-0479">Metal-binding</keyword>
<dbReference type="SUPFAM" id="SSF56112">
    <property type="entry name" value="Protein kinase-like (PK-like)"/>
    <property type="match status" value="1"/>
</dbReference>
<sequence>MAAHIIVPADGLVNGSPENKTIIPNPYETDPERLPEKDPFRQRSAHYGRYRVLDDDFKPQYSDWCGPDADAKKYWENIVKTLWTPENSLHVPGGRKVYAAGSIIIKVDHEESIGAAAERFASLNENELSASRKAEDILRELGVTVPTVYFCGTVSGRNVTVEARIPGVSLDVAWRYLTTKQVETLKQQTRLVLERLSAIDDPPPQPSYLCSKLNPQGPSDIEGLEQKTLFKEVEVSENLTFVHNNMLLSNVIVDNDKVVGLTGWRDSGYFGFQRASKVHRSIRVPQIASIKELGASLEDLDAWDDLYKGLQETVAAPISPEENNAQAHPVKAEPHNMGLEGVPISAEADIKPVPPLLDSTDIPEEHPTPKKVASLKNQGNSRASSMDRSSPANSTKAPAKRVAPGATKKGIGRKPATKKRKLDDQDNESVGSRRSQTPLPVRPSKAPGTKKRGSASLANSPAPETKKKGAKKAVAKEEQQGLEEGEEGEEEDDEDDSDNDEVFCICRRPDNHTWMIACDGVCDDWYHGKCVNIDPRDAELIEKYICPNCKAKGYGWTIWKPMCRLPECRKPCRFDKKSPSKYCSDEHGLEFMRRKTQHLNLSSQIAAPKSKSVRRTALIGILNPRDDDSEFEGSNIEDEGDDNMADLGSRGGVLTAGDLTSVIMGVMSAAEFRKLGAHIVEPLPGESSDNTETISSKKLGLDVGVDGLVYSPDEAEKIEKLRKRRDDLFHRRDMLNARNNFLTLVRQRSKSILEVLKKKDPKGGWKDICGFDTRLAWADDEFDEWRLSESGKNALEEGTPEALASSYPSTADADADGDTNMDENNADEFASLTRGVCTKKRCERHKQWLKVQQQDAAFEERTLADDLAECEGDAKAVVERAVLRMWAETGNMQNGY</sequence>
<dbReference type="PANTHER" id="PTHR46174">
    <property type="entry name" value="CXXC-TYPE ZINC FINGER PROTEIN 1"/>
    <property type="match status" value="1"/>
</dbReference>
<accession>A0ABR4KER1</accession>
<dbReference type="InterPro" id="IPR019787">
    <property type="entry name" value="Znf_PHD-finger"/>
</dbReference>
<dbReference type="InterPro" id="IPR013083">
    <property type="entry name" value="Znf_RING/FYVE/PHD"/>
</dbReference>
<feature type="domain" description="PHD-type" evidence="8">
    <location>
        <begin position="501"/>
        <end position="552"/>
    </location>
</feature>
<keyword evidence="4" id="KW-0862">Zinc</keyword>
<dbReference type="SUPFAM" id="SSF57903">
    <property type="entry name" value="FYVE/PHD zinc finger"/>
    <property type="match status" value="1"/>
</dbReference>
<feature type="compositionally biased region" description="Basic residues" evidence="7">
    <location>
        <begin position="410"/>
        <end position="420"/>
    </location>
</feature>
<dbReference type="PROSITE" id="PS50016">
    <property type="entry name" value="ZF_PHD_2"/>
    <property type="match status" value="1"/>
</dbReference>
<evidence type="ECO:0000256" key="3">
    <source>
        <dbReference type="ARBA" id="ARBA00022771"/>
    </source>
</evidence>